<organism evidence="3 4">
    <name type="scientific">Mycena chlorophos</name>
    <name type="common">Agaric fungus</name>
    <name type="synonym">Agaricus chlorophos</name>
    <dbReference type="NCBI Taxonomy" id="658473"/>
    <lineage>
        <taxon>Eukaryota</taxon>
        <taxon>Fungi</taxon>
        <taxon>Dikarya</taxon>
        <taxon>Basidiomycota</taxon>
        <taxon>Agaricomycotina</taxon>
        <taxon>Agaricomycetes</taxon>
        <taxon>Agaricomycetidae</taxon>
        <taxon>Agaricales</taxon>
        <taxon>Marasmiineae</taxon>
        <taxon>Mycenaceae</taxon>
        <taxon>Mycena</taxon>
    </lineage>
</organism>
<evidence type="ECO:0000259" key="2">
    <source>
        <dbReference type="Pfam" id="PF00244"/>
    </source>
</evidence>
<gene>
    <name evidence="3" type="ORF">MCHLO_00939</name>
</gene>
<dbReference type="Proteomes" id="UP000815677">
    <property type="component" value="Unassembled WGS sequence"/>
</dbReference>
<evidence type="ECO:0000313" key="4">
    <source>
        <dbReference type="Proteomes" id="UP000815677"/>
    </source>
</evidence>
<proteinExistence type="inferred from homology"/>
<reference evidence="3" key="1">
    <citation type="submission" date="2014-09" db="EMBL/GenBank/DDBJ databases">
        <title>Genome sequence of the luminous mushroom Mycena chlorophos for searching fungal bioluminescence genes.</title>
        <authorList>
            <person name="Tanaka Y."/>
            <person name="Kasuga D."/>
            <person name="Oba Y."/>
            <person name="Hase S."/>
            <person name="Sato K."/>
            <person name="Oba Y."/>
            <person name="Sakakibara Y."/>
        </authorList>
    </citation>
    <scope>NUCLEOTIDE SEQUENCE</scope>
</reference>
<dbReference type="SUPFAM" id="SSF48445">
    <property type="entry name" value="14-3-3 protein"/>
    <property type="match status" value="1"/>
</dbReference>
<comment type="similarity">
    <text evidence="1">Belongs to the 14-3-3 family.</text>
</comment>
<sequence>MTENFLSPTHGPILVESTTTSAGPSLESQPAEAAQAADVPSLIRRAQLALGLGCVHPFHSSPLKFVFIYLPLRRAAASDAAKFIHYVATSSTHELTEEQRSIFASAHHHYIVSLLEQRRKLERLVKEARHRATGTSCTDVPNVDATKPDISGPAGSPSSIFTPTYSGLDYTSSIKSSPAAVAALLDSRALQDYLGNVEFKLRSVVDEVIRTISQQLLPRAQSDAAVIWGWTMLGHYYRYAAQITVATVRYENKIKALSYYQKAMDVLLAKPGAYLEVEQTKSTLKEFMQEVSLV</sequence>
<dbReference type="InterPro" id="IPR036815">
    <property type="entry name" value="14-3-3_dom_sf"/>
</dbReference>
<accession>A0ABQ0KWB2</accession>
<dbReference type="EMBL" id="DF838759">
    <property type="protein sequence ID" value="GAT43250.1"/>
    <property type="molecule type" value="Genomic_DNA"/>
</dbReference>
<evidence type="ECO:0000313" key="3">
    <source>
        <dbReference type="EMBL" id="GAT43250.1"/>
    </source>
</evidence>
<dbReference type="Gene3D" id="1.20.190.20">
    <property type="entry name" value="14-3-3 domain"/>
    <property type="match status" value="1"/>
</dbReference>
<dbReference type="InterPro" id="IPR023410">
    <property type="entry name" value="14-3-3_domain"/>
</dbReference>
<protein>
    <recommendedName>
        <fullName evidence="2">14-3-3 domain-containing protein</fullName>
    </recommendedName>
</protein>
<evidence type="ECO:0000256" key="1">
    <source>
        <dbReference type="ARBA" id="ARBA00006141"/>
    </source>
</evidence>
<dbReference type="Pfam" id="PF00244">
    <property type="entry name" value="14-3-3"/>
    <property type="match status" value="1"/>
</dbReference>
<keyword evidence="4" id="KW-1185">Reference proteome</keyword>
<feature type="domain" description="14-3-3" evidence="2">
    <location>
        <begin position="188"/>
        <end position="267"/>
    </location>
</feature>
<name>A0ABQ0KWB2_MYCCL</name>